<keyword evidence="5" id="KW-0436">Ligase</keyword>
<keyword evidence="7" id="KW-0067">ATP-binding</keyword>
<dbReference type="Proteomes" id="UP000827092">
    <property type="component" value="Unassembled WGS sequence"/>
</dbReference>
<dbReference type="Gene3D" id="2.40.50.140">
    <property type="entry name" value="Nucleic acid-binding proteins"/>
    <property type="match status" value="1"/>
</dbReference>
<keyword evidence="8" id="KW-0648">Protein biosynthesis</keyword>
<dbReference type="InterPro" id="IPR045864">
    <property type="entry name" value="aa-tRNA-synth_II/BPL/LPL"/>
</dbReference>
<protein>
    <recommendedName>
        <fullName evidence="11">Asparagine--tRNA ligase, cytoplasmic</fullName>
        <ecNumber evidence="3">6.1.1.22</ecNumber>
    </recommendedName>
    <alternativeName>
        <fullName evidence="10">Asparaginyl-tRNA synthetase</fullName>
    </alternativeName>
</protein>
<dbReference type="Gene3D" id="3.30.930.10">
    <property type="entry name" value="Bira Bifunctional Protein, Domain 2"/>
    <property type="match status" value="1"/>
</dbReference>
<comment type="catalytic activity">
    <reaction evidence="12">
        <text>tRNA(Asn) + L-asparagine + ATP = L-asparaginyl-tRNA(Asn) + AMP + diphosphate + H(+)</text>
        <dbReference type="Rhea" id="RHEA:11180"/>
        <dbReference type="Rhea" id="RHEA-COMP:9659"/>
        <dbReference type="Rhea" id="RHEA-COMP:9674"/>
        <dbReference type="ChEBI" id="CHEBI:15378"/>
        <dbReference type="ChEBI" id="CHEBI:30616"/>
        <dbReference type="ChEBI" id="CHEBI:33019"/>
        <dbReference type="ChEBI" id="CHEBI:58048"/>
        <dbReference type="ChEBI" id="CHEBI:78442"/>
        <dbReference type="ChEBI" id="CHEBI:78515"/>
        <dbReference type="ChEBI" id="CHEBI:456215"/>
        <dbReference type="EC" id="6.1.1.22"/>
    </reaction>
</comment>
<feature type="domain" description="Aminoacyl-transfer RNA synthetases class-II family profile" evidence="14">
    <location>
        <begin position="268"/>
        <end position="560"/>
    </location>
</feature>
<dbReference type="InterPro" id="IPR012340">
    <property type="entry name" value="NA-bd_OB-fold"/>
</dbReference>
<dbReference type="Gene3D" id="3.30.1910.20">
    <property type="entry name" value="asparaginyl-tRNA synthetase, N-terminal domain"/>
    <property type="match status" value="1"/>
</dbReference>
<dbReference type="InterPro" id="IPR002312">
    <property type="entry name" value="Asp/Asn-tRNA-synth_IIb"/>
</dbReference>
<dbReference type="GO" id="GO:0005737">
    <property type="term" value="C:cytoplasm"/>
    <property type="evidence" value="ECO:0007669"/>
    <property type="project" value="UniProtKB-SubCell"/>
</dbReference>
<evidence type="ECO:0000256" key="6">
    <source>
        <dbReference type="ARBA" id="ARBA00022741"/>
    </source>
</evidence>
<evidence type="ECO:0000256" key="2">
    <source>
        <dbReference type="ARBA" id="ARBA00008226"/>
    </source>
</evidence>
<gene>
    <name evidence="15" type="ORF">JTE90_010585</name>
</gene>
<dbReference type="Pfam" id="PF20917">
    <property type="entry name" value="AsnRS_N"/>
    <property type="match status" value="1"/>
</dbReference>
<dbReference type="Pfam" id="PF01336">
    <property type="entry name" value="tRNA_anti-codon"/>
    <property type="match status" value="1"/>
</dbReference>
<dbReference type="PANTHER" id="PTHR22594">
    <property type="entry name" value="ASPARTYL/LYSYL-TRNA SYNTHETASE"/>
    <property type="match status" value="1"/>
</dbReference>
<comment type="caution">
    <text evidence="15">The sequence shown here is derived from an EMBL/GenBank/DDBJ whole genome shotgun (WGS) entry which is preliminary data.</text>
</comment>
<keyword evidence="9" id="KW-0030">Aminoacyl-tRNA synthetase</keyword>
<proteinExistence type="inferred from homology"/>
<dbReference type="SUPFAM" id="SSF55681">
    <property type="entry name" value="Class II aaRS and biotin synthetases"/>
    <property type="match status" value="1"/>
</dbReference>
<keyword evidence="6" id="KW-0547">Nucleotide-binding</keyword>
<evidence type="ECO:0000256" key="10">
    <source>
        <dbReference type="ARBA" id="ARBA00029886"/>
    </source>
</evidence>
<dbReference type="CDD" id="cd00776">
    <property type="entry name" value="AsxRS_core"/>
    <property type="match status" value="1"/>
</dbReference>
<dbReference type="InterPro" id="IPR048952">
    <property type="entry name" value="AsnRS_N"/>
</dbReference>
<evidence type="ECO:0000256" key="9">
    <source>
        <dbReference type="ARBA" id="ARBA00023146"/>
    </source>
</evidence>
<accession>A0AAV6V3X3</accession>
<dbReference type="PROSITE" id="PS50862">
    <property type="entry name" value="AA_TRNA_LIGASE_II"/>
    <property type="match status" value="1"/>
</dbReference>
<dbReference type="EMBL" id="JAFNEN010000160">
    <property type="protein sequence ID" value="KAG8191410.1"/>
    <property type="molecule type" value="Genomic_DNA"/>
</dbReference>
<dbReference type="PRINTS" id="PR01042">
    <property type="entry name" value="TRNASYNTHASP"/>
</dbReference>
<evidence type="ECO:0000256" key="1">
    <source>
        <dbReference type="ARBA" id="ARBA00004496"/>
    </source>
</evidence>
<comment type="subcellular location">
    <subcellularLocation>
        <location evidence="1">Cytoplasm</location>
    </subcellularLocation>
</comment>
<dbReference type="InterPro" id="IPR004522">
    <property type="entry name" value="Asn-tRNA-ligase"/>
</dbReference>
<dbReference type="GO" id="GO:0006421">
    <property type="term" value="P:asparaginyl-tRNA aminoacylation"/>
    <property type="evidence" value="ECO:0007669"/>
    <property type="project" value="InterPro"/>
</dbReference>
<reference evidence="15 16" key="1">
    <citation type="journal article" date="2022" name="Nat. Ecol. Evol.">
        <title>A masculinizing supergene underlies an exaggerated male reproductive morph in a spider.</title>
        <authorList>
            <person name="Hendrickx F."/>
            <person name="De Corte Z."/>
            <person name="Sonet G."/>
            <person name="Van Belleghem S.M."/>
            <person name="Kostlbacher S."/>
            <person name="Vangestel C."/>
        </authorList>
    </citation>
    <scope>NUCLEOTIDE SEQUENCE [LARGE SCALE GENOMIC DNA]</scope>
    <source>
        <strain evidence="15">W744_W776</strain>
    </source>
</reference>
<dbReference type="GO" id="GO:0003676">
    <property type="term" value="F:nucleic acid binding"/>
    <property type="evidence" value="ECO:0007669"/>
    <property type="project" value="InterPro"/>
</dbReference>
<evidence type="ECO:0000256" key="5">
    <source>
        <dbReference type="ARBA" id="ARBA00022598"/>
    </source>
</evidence>
<comment type="similarity">
    <text evidence="2">Belongs to the class-II aminoacyl-tRNA synthetase family.</text>
</comment>
<evidence type="ECO:0000256" key="3">
    <source>
        <dbReference type="ARBA" id="ARBA00012816"/>
    </source>
</evidence>
<dbReference type="Pfam" id="PF00152">
    <property type="entry name" value="tRNA-synt_2"/>
    <property type="match status" value="1"/>
</dbReference>
<evidence type="ECO:0000256" key="8">
    <source>
        <dbReference type="ARBA" id="ARBA00022917"/>
    </source>
</evidence>
<dbReference type="FunFam" id="3.30.930.10:FF:000040">
    <property type="entry name" value="Asparagine--tRNA ligase, cytoplasmic"/>
    <property type="match status" value="1"/>
</dbReference>
<dbReference type="FunFam" id="2.40.50.140:FF:000151">
    <property type="entry name" value="Asparagine--tRNA ligase, cytoplasmic"/>
    <property type="match status" value="1"/>
</dbReference>
<dbReference type="EC" id="6.1.1.22" evidence="3"/>
<dbReference type="InterPro" id="IPR004365">
    <property type="entry name" value="NA-bd_OB_tRNA"/>
</dbReference>
<evidence type="ECO:0000256" key="4">
    <source>
        <dbReference type="ARBA" id="ARBA00022490"/>
    </source>
</evidence>
<evidence type="ECO:0000313" key="16">
    <source>
        <dbReference type="Proteomes" id="UP000827092"/>
    </source>
</evidence>
<dbReference type="SUPFAM" id="SSF50249">
    <property type="entry name" value="Nucleic acid-binding proteins"/>
    <property type="match status" value="1"/>
</dbReference>
<sequence>MTIYTCLKSKPKMALEEDMNSIKLGEVYISEKGSDESGDGTAKMPFKSVLQAMRFSVKEPFPNFYMESNKEGEQWQLVSQSQLKKVKKIWQREQHKNAEKVQKEQEDAERREKNMEEAKKITITMDGLLPKAIEVKIRDCTAHRGDRVKIHGWVHRLRRQGKALMFITLRDGSGYLQCVLNDLLCQTYEALTLSTEASITVYGILNKVPEGKSAPGGHELQCDYWQLIGDSPSGGIDNVLNEESHVDVQLDNRHLMLRGETLSKITMVRSYLMQCFRDHFFQEHYIEVTPPTLVQTQVEGGSTLFKLDFFGEEAYLTQSSQLYLETVISSLGDVFCITSSYRAEQSRTRRHVAEYTHVEAECPFISFDDLLSRLENLICDVVDRILKSPVGHLVKEFNPDFKAPKRPFRRMNYKDAIVYLRENNITKEDGSFYEFGEDIPEMPERKMTDKINETIMLCRFPAEIKSFYMSRCPEDQGLTESVDVLMPGVGEIVGGSMRIWNHDELVEAYKRVGIDSKNYYWYLDQRKYGSCPHGGFGLGLERFLTWLLNRYHIRDTCLYPRFIDRCTP</sequence>
<dbReference type="InterPro" id="IPR006195">
    <property type="entry name" value="aa-tRNA-synth_II"/>
</dbReference>
<dbReference type="InterPro" id="IPR004364">
    <property type="entry name" value="Aa-tRNA-synt_II"/>
</dbReference>
<keyword evidence="4" id="KW-0963">Cytoplasm</keyword>
<evidence type="ECO:0000313" key="15">
    <source>
        <dbReference type="EMBL" id="KAG8191410.1"/>
    </source>
</evidence>
<name>A0AAV6V3X3_9ARAC</name>
<dbReference type="CDD" id="cd04323">
    <property type="entry name" value="AsnRS_cyto_like_N"/>
    <property type="match status" value="1"/>
</dbReference>
<evidence type="ECO:0000256" key="7">
    <source>
        <dbReference type="ARBA" id="ARBA00022840"/>
    </source>
</evidence>
<dbReference type="GO" id="GO:0004816">
    <property type="term" value="F:asparagine-tRNA ligase activity"/>
    <property type="evidence" value="ECO:0007669"/>
    <property type="project" value="UniProtKB-EC"/>
</dbReference>
<evidence type="ECO:0000256" key="11">
    <source>
        <dbReference type="ARBA" id="ARBA00039867"/>
    </source>
</evidence>
<dbReference type="AlphaFoldDB" id="A0AAV6V3X3"/>
<dbReference type="PANTHER" id="PTHR22594:SF16">
    <property type="entry name" value="ASPARAGINE--TRNA LIGASE, CYTOPLASMIC"/>
    <property type="match status" value="1"/>
</dbReference>
<evidence type="ECO:0000259" key="14">
    <source>
        <dbReference type="PROSITE" id="PS50862"/>
    </source>
</evidence>
<organism evidence="15 16">
    <name type="scientific">Oedothorax gibbosus</name>
    <dbReference type="NCBI Taxonomy" id="931172"/>
    <lineage>
        <taxon>Eukaryota</taxon>
        <taxon>Metazoa</taxon>
        <taxon>Ecdysozoa</taxon>
        <taxon>Arthropoda</taxon>
        <taxon>Chelicerata</taxon>
        <taxon>Arachnida</taxon>
        <taxon>Araneae</taxon>
        <taxon>Araneomorphae</taxon>
        <taxon>Entelegynae</taxon>
        <taxon>Araneoidea</taxon>
        <taxon>Linyphiidae</taxon>
        <taxon>Erigoninae</taxon>
        <taxon>Oedothorax</taxon>
    </lineage>
</organism>
<feature type="region of interest" description="Disordered" evidence="13">
    <location>
        <begin position="94"/>
        <end position="114"/>
    </location>
</feature>
<dbReference type="NCBIfam" id="TIGR00457">
    <property type="entry name" value="asnS"/>
    <property type="match status" value="1"/>
</dbReference>
<dbReference type="GO" id="GO:0005524">
    <property type="term" value="F:ATP binding"/>
    <property type="evidence" value="ECO:0007669"/>
    <property type="project" value="UniProtKB-KW"/>
</dbReference>
<evidence type="ECO:0000256" key="12">
    <source>
        <dbReference type="ARBA" id="ARBA00047844"/>
    </source>
</evidence>
<keyword evidence="16" id="KW-1185">Reference proteome</keyword>
<evidence type="ECO:0000256" key="13">
    <source>
        <dbReference type="SAM" id="MobiDB-lite"/>
    </source>
</evidence>